<dbReference type="Proteomes" id="UP000051249">
    <property type="component" value="Unassembled WGS sequence"/>
</dbReference>
<name>A0A0R2NPQ7_9LACO</name>
<organism evidence="1 2">
    <name type="scientific">Pediococcus argentinicus</name>
    <dbReference type="NCBI Taxonomy" id="480391"/>
    <lineage>
        <taxon>Bacteria</taxon>
        <taxon>Bacillati</taxon>
        <taxon>Bacillota</taxon>
        <taxon>Bacilli</taxon>
        <taxon>Lactobacillales</taxon>
        <taxon>Lactobacillaceae</taxon>
        <taxon>Pediococcus</taxon>
    </lineage>
</organism>
<accession>A0A0R2NPQ7</accession>
<proteinExistence type="predicted"/>
<gene>
    <name evidence="1" type="ORF">IV88_GL001265</name>
</gene>
<reference evidence="1 2" key="1">
    <citation type="journal article" date="2015" name="Genome Announc.">
        <title>Expanding the biotechnology potential of lactobacilli through comparative genomics of 213 strains and associated genera.</title>
        <authorList>
            <person name="Sun Z."/>
            <person name="Harris H.M."/>
            <person name="McCann A."/>
            <person name="Guo C."/>
            <person name="Argimon S."/>
            <person name="Zhang W."/>
            <person name="Yang X."/>
            <person name="Jeffery I.B."/>
            <person name="Cooney J.C."/>
            <person name="Kagawa T.F."/>
            <person name="Liu W."/>
            <person name="Song Y."/>
            <person name="Salvetti E."/>
            <person name="Wrobel A."/>
            <person name="Rasinkangas P."/>
            <person name="Parkhill J."/>
            <person name="Rea M.C."/>
            <person name="O'Sullivan O."/>
            <person name="Ritari J."/>
            <person name="Douillard F.P."/>
            <person name="Paul Ross R."/>
            <person name="Yang R."/>
            <person name="Briner A.E."/>
            <person name="Felis G.E."/>
            <person name="de Vos W.M."/>
            <person name="Barrangou R."/>
            <person name="Klaenhammer T.R."/>
            <person name="Caufield P.W."/>
            <person name="Cui Y."/>
            <person name="Zhang H."/>
            <person name="O'Toole P.W."/>
        </authorList>
    </citation>
    <scope>NUCLEOTIDE SEQUENCE [LARGE SCALE GENOMIC DNA]</scope>
    <source>
        <strain evidence="1 2">DSM 23026</strain>
    </source>
</reference>
<comment type="caution">
    <text evidence="1">The sequence shown here is derived from an EMBL/GenBank/DDBJ whole genome shotgun (WGS) entry which is preliminary data.</text>
</comment>
<dbReference type="EMBL" id="JQCQ01000004">
    <property type="protein sequence ID" value="KRO25997.1"/>
    <property type="molecule type" value="Genomic_DNA"/>
</dbReference>
<protein>
    <submittedName>
        <fullName evidence="1">Uncharacterized protein</fullName>
    </submittedName>
</protein>
<sequence>MNKINKLIQILKRDNRNEFWKIDSEDGFSIFVYDITTTLDIFNTLGGLSIKYSLSYPVDKNDNLSELSKIADSFVEIEIQSIPDEILNF</sequence>
<dbReference type="AlphaFoldDB" id="A0A0R2NPQ7"/>
<keyword evidence="2" id="KW-1185">Reference proteome</keyword>
<dbReference type="RefSeq" id="WP_057798143.1">
    <property type="nucleotide sequence ID" value="NZ_BJZZ01000004.1"/>
</dbReference>
<evidence type="ECO:0000313" key="1">
    <source>
        <dbReference type="EMBL" id="KRO25997.1"/>
    </source>
</evidence>
<evidence type="ECO:0000313" key="2">
    <source>
        <dbReference type="Proteomes" id="UP000051249"/>
    </source>
</evidence>
<dbReference type="PATRIC" id="fig|480391.4.peg.1284"/>